<evidence type="ECO:0000313" key="2">
    <source>
        <dbReference type="EMBL" id="GMM44617.1"/>
    </source>
</evidence>
<organism evidence="2 3">
    <name type="scientific">Pichia kluyveri</name>
    <name type="common">Yeast</name>
    <dbReference type="NCBI Taxonomy" id="36015"/>
    <lineage>
        <taxon>Eukaryota</taxon>
        <taxon>Fungi</taxon>
        <taxon>Dikarya</taxon>
        <taxon>Ascomycota</taxon>
        <taxon>Saccharomycotina</taxon>
        <taxon>Pichiomycetes</taxon>
        <taxon>Pichiales</taxon>
        <taxon>Pichiaceae</taxon>
        <taxon>Pichia</taxon>
    </lineage>
</organism>
<comment type="caution">
    <text evidence="2">The sequence shown here is derived from an EMBL/GenBank/DDBJ whole genome shotgun (WGS) entry which is preliminary data.</text>
</comment>
<accession>A0AAV5R0T3</accession>
<keyword evidence="3" id="KW-1185">Reference proteome</keyword>
<dbReference type="Proteomes" id="UP001378960">
    <property type="component" value="Unassembled WGS sequence"/>
</dbReference>
<evidence type="ECO:0000313" key="3">
    <source>
        <dbReference type="Proteomes" id="UP001378960"/>
    </source>
</evidence>
<evidence type="ECO:0000256" key="1">
    <source>
        <dbReference type="SAM" id="MobiDB-lite"/>
    </source>
</evidence>
<gene>
    <name evidence="2" type="ORF">DAPK24_011920</name>
</gene>
<proteinExistence type="predicted"/>
<dbReference type="PANTHER" id="PTHR39153">
    <property type="entry name" value="AGR244WP"/>
    <property type="match status" value="1"/>
</dbReference>
<name>A0AAV5R0T3_PICKL</name>
<dbReference type="EMBL" id="BTGB01000001">
    <property type="protein sequence ID" value="GMM44617.1"/>
    <property type="molecule type" value="Genomic_DNA"/>
</dbReference>
<dbReference type="InterPro" id="IPR038882">
    <property type="entry name" value="Rcf3"/>
</dbReference>
<reference evidence="2 3" key="1">
    <citation type="journal article" date="2023" name="Elife">
        <title>Identification of key yeast species and microbe-microbe interactions impacting larval growth of Drosophila in the wild.</title>
        <authorList>
            <person name="Mure A."/>
            <person name="Sugiura Y."/>
            <person name="Maeda R."/>
            <person name="Honda K."/>
            <person name="Sakurai N."/>
            <person name="Takahashi Y."/>
            <person name="Watada M."/>
            <person name="Katoh T."/>
            <person name="Gotoh A."/>
            <person name="Gotoh Y."/>
            <person name="Taniguchi I."/>
            <person name="Nakamura K."/>
            <person name="Hayashi T."/>
            <person name="Katayama T."/>
            <person name="Uemura T."/>
            <person name="Hattori Y."/>
        </authorList>
    </citation>
    <scope>NUCLEOTIDE SEQUENCE [LARGE SCALE GENOMIC DNA]</scope>
    <source>
        <strain evidence="2 3">PK-24</strain>
    </source>
</reference>
<protein>
    <submittedName>
        <fullName evidence="2">Rcf3 protein</fullName>
    </submittedName>
</protein>
<feature type="compositionally biased region" description="Polar residues" evidence="1">
    <location>
        <begin position="7"/>
        <end position="20"/>
    </location>
</feature>
<sequence>MTEENTKITNSNEHFDGSFSNPNLHHTSKEHLNRLQQVIIKSTLIGGLYGAMISIPSELFIRWRSPLYRAFGFRIRVFYHTIWISAAAAFRAEREVIAFENLIRKEEEEKRAKLLELSILNGVYSPEYEGYKNKK</sequence>
<feature type="region of interest" description="Disordered" evidence="1">
    <location>
        <begin position="1"/>
        <end position="20"/>
    </location>
</feature>
<dbReference type="PANTHER" id="PTHR39153:SF1">
    <property type="entry name" value="AGR244WP"/>
    <property type="match status" value="1"/>
</dbReference>
<dbReference type="AlphaFoldDB" id="A0AAV5R0T3"/>